<dbReference type="SUPFAM" id="SSF52490">
    <property type="entry name" value="Tubulin nucleotide-binding domain-like"/>
    <property type="match status" value="1"/>
</dbReference>
<dbReference type="OrthoDB" id="1662883at2759"/>
<keyword evidence="6" id="KW-1185">Reference proteome</keyword>
<evidence type="ECO:0000313" key="5">
    <source>
        <dbReference type="EMBL" id="KAE8023006.1"/>
    </source>
</evidence>
<protein>
    <submittedName>
        <fullName evidence="5">Uncharacterized protein</fullName>
    </submittedName>
</protein>
<organism evidence="5 6">
    <name type="scientific">Carpinus fangiana</name>
    <dbReference type="NCBI Taxonomy" id="176857"/>
    <lineage>
        <taxon>Eukaryota</taxon>
        <taxon>Viridiplantae</taxon>
        <taxon>Streptophyta</taxon>
        <taxon>Embryophyta</taxon>
        <taxon>Tracheophyta</taxon>
        <taxon>Spermatophyta</taxon>
        <taxon>Magnoliopsida</taxon>
        <taxon>eudicotyledons</taxon>
        <taxon>Gunneridae</taxon>
        <taxon>Pentapetalae</taxon>
        <taxon>rosids</taxon>
        <taxon>fabids</taxon>
        <taxon>Fagales</taxon>
        <taxon>Betulaceae</taxon>
        <taxon>Carpinus</taxon>
    </lineage>
</organism>
<dbReference type="Proteomes" id="UP000327013">
    <property type="component" value="Chromosome 3"/>
</dbReference>
<dbReference type="Gene3D" id="3.40.50.1440">
    <property type="entry name" value="Tubulin/FtsZ, GTPase domain"/>
    <property type="match status" value="1"/>
</dbReference>
<dbReference type="GO" id="GO:0005874">
    <property type="term" value="C:microtubule"/>
    <property type="evidence" value="ECO:0007669"/>
    <property type="project" value="UniProtKB-KW"/>
</dbReference>
<sequence>MMLSDTVLEPFKTTISVHQLVENADECVVLNKKAPYDDMICFWTLKLSTPTKAQHSKRSI</sequence>
<keyword evidence="4" id="KW-0342">GTP-binding</keyword>
<dbReference type="AlphaFoldDB" id="A0A5N6QZS5"/>
<evidence type="ECO:0000256" key="3">
    <source>
        <dbReference type="ARBA" id="ARBA00022741"/>
    </source>
</evidence>
<evidence type="ECO:0000256" key="1">
    <source>
        <dbReference type="ARBA" id="ARBA00009636"/>
    </source>
</evidence>
<dbReference type="InterPro" id="IPR000217">
    <property type="entry name" value="Tubulin"/>
</dbReference>
<dbReference type="InterPro" id="IPR036525">
    <property type="entry name" value="Tubulin/FtsZ_GTPase_sf"/>
</dbReference>
<name>A0A5N6QZS5_9ROSI</name>
<evidence type="ECO:0000256" key="2">
    <source>
        <dbReference type="ARBA" id="ARBA00022701"/>
    </source>
</evidence>
<comment type="similarity">
    <text evidence="1">Belongs to the tubulin family.</text>
</comment>
<dbReference type="GO" id="GO:0005525">
    <property type="term" value="F:GTP binding"/>
    <property type="evidence" value="ECO:0007669"/>
    <property type="project" value="UniProtKB-KW"/>
</dbReference>
<reference evidence="5 6" key="1">
    <citation type="submission" date="2019-06" db="EMBL/GenBank/DDBJ databases">
        <title>A chromosomal-level reference genome of Carpinus fangiana (Coryloideae, Betulaceae).</title>
        <authorList>
            <person name="Yang X."/>
            <person name="Wang Z."/>
            <person name="Zhang L."/>
            <person name="Hao G."/>
            <person name="Liu J."/>
            <person name="Yang Y."/>
        </authorList>
    </citation>
    <scope>NUCLEOTIDE SEQUENCE [LARGE SCALE GENOMIC DNA]</scope>
    <source>
        <strain evidence="5">Cfa_2016G</strain>
        <tissue evidence="5">Leaf</tissue>
    </source>
</reference>
<gene>
    <name evidence="5" type="ORF">FH972_008763</name>
</gene>
<evidence type="ECO:0000313" key="6">
    <source>
        <dbReference type="Proteomes" id="UP000327013"/>
    </source>
</evidence>
<evidence type="ECO:0000256" key="4">
    <source>
        <dbReference type="ARBA" id="ARBA00023134"/>
    </source>
</evidence>
<keyword evidence="2" id="KW-0493">Microtubule</keyword>
<proteinExistence type="inferred from homology"/>
<keyword evidence="3" id="KW-0547">Nucleotide-binding</keyword>
<dbReference type="PRINTS" id="PR01161">
    <property type="entry name" value="TUBULIN"/>
</dbReference>
<dbReference type="GO" id="GO:0007017">
    <property type="term" value="P:microtubule-based process"/>
    <property type="evidence" value="ECO:0007669"/>
    <property type="project" value="InterPro"/>
</dbReference>
<accession>A0A5N6QZS5</accession>
<dbReference type="EMBL" id="CM017323">
    <property type="protein sequence ID" value="KAE8023006.1"/>
    <property type="molecule type" value="Genomic_DNA"/>
</dbReference>